<keyword evidence="12" id="KW-1185">Reference proteome</keyword>
<proteinExistence type="inferred from homology"/>
<evidence type="ECO:0000256" key="5">
    <source>
        <dbReference type="ARBA" id="ARBA00022737"/>
    </source>
</evidence>
<comment type="subcellular location">
    <subcellularLocation>
        <location evidence="1">Membrane</location>
        <topology evidence="1">Multi-pass membrane protein</topology>
    </subcellularLocation>
</comment>
<evidence type="ECO:0000256" key="7">
    <source>
        <dbReference type="ARBA" id="ARBA00023136"/>
    </source>
</evidence>
<name>A0A3M0J2B7_HIRRU</name>
<protein>
    <submittedName>
        <fullName evidence="11">Uncharacterized protein</fullName>
    </submittedName>
</protein>
<evidence type="ECO:0000256" key="3">
    <source>
        <dbReference type="ARBA" id="ARBA00022574"/>
    </source>
</evidence>
<feature type="region of interest" description="Disordered" evidence="9">
    <location>
        <begin position="1037"/>
        <end position="1118"/>
    </location>
</feature>
<dbReference type="InterPro" id="IPR051075">
    <property type="entry name" value="SCF_subunit_WD-repeat"/>
</dbReference>
<dbReference type="SUPFAM" id="SSF50978">
    <property type="entry name" value="WD40 repeat-like"/>
    <property type="match status" value="1"/>
</dbReference>
<evidence type="ECO:0000256" key="4">
    <source>
        <dbReference type="ARBA" id="ARBA00022692"/>
    </source>
</evidence>
<keyword evidence="5" id="KW-0677">Repeat</keyword>
<dbReference type="PROSITE" id="PS50082">
    <property type="entry name" value="WD_REPEATS_2"/>
    <property type="match status" value="1"/>
</dbReference>
<keyword evidence="4 10" id="KW-0812">Transmembrane</keyword>
<dbReference type="SUPFAM" id="SSF81383">
    <property type="entry name" value="F-box domain"/>
    <property type="match status" value="1"/>
</dbReference>
<feature type="region of interest" description="Disordered" evidence="9">
    <location>
        <begin position="626"/>
        <end position="649"/>
    </location>
</feature>
<organism evidence="11 12">
    <name type="scientific">Hirundo rustica rustica</name>
    <dbReference type="NCBI Taxonomy" id="333673"/>
    <lineage>
        <taxon>Eukaryota</taxon>
        <taxon>Metazoa</taxon>
        <taxon>Chordata</taxon>
        <taxon>Craniata</taxon>
        <taxon>Vertebrata</taxon>
        <taxon>Euteleostomi</taxon>
        <taxon>Archelosauria</taxon>
        <taxon>Archosauria</taxon>
        <taxon>Dinosauria</taxon>
        <taxon>Saurischia</taxon>
        <taxon>Theropoda</taxon>
        <taxon>Coelurosauria</taxon>
        <taxon>Aves</taxon>
        <taxon>Neognathae</taxon>
        <taxon>Neoaves</taxon>
        <taxon>Telluraves</taxon>
        <taxon>Australaves</taxon>
        <taxon>Passeriformes</taxon>
        <taxon>Sylvioidea</taxon>
        <taxon>Hirundinidae</taxon>
        <taxon>Hirundo</taxon>
    </lineage>
</organism>
<dbReference type="InterPro" id="IPR036322">
    <property type="entry name" value="WD40_repeat_dom_sf"/>
</dbReference>
<dbReference type="InterPro" id="IPR008564">
    <property type="entry name" value="TVP23-like"/>
</dbReference>
<comment type="caution">
    <text evidence="11">The sequence shown here is derived from an EMBL/GenBank/DDBJ whole genome shotgun (WGS) entry which is preliminary data.</text>
</comment>
<accession>A0A3M0J2B7</accession>
<dbReference type="Gene3D" id="2.130.10.10">
    <property type="entry name" value="YVTN repeat-like/Quinoprotein amine dehydrogenase"/>
    <property type="match status" value="1"/>
</dbReference>
<dbReference type="InterPro" id="IPR036047">
    <property type="entry name" value="F-box-like_dom_sf"/>
</dbReference>
<sequence length="1140" mass="125413">MVPVSLRPHSGASQAKDFTRVLPFQLSVSILGLLDQKSLDACSAVNGRWAFLVRQLREEQECRSAVQKSLLQLKELCPRKTIPNYAKRVDVQIPQLDDEGEVIEAKEKEQKRRRKSKTEDFSLHEAYRDLKTDTIELEERNVFCGPYKTLVLMEQSDRGRRAHYGGGDWVAAAHRTAALLPVPAGQGVPLLLPRHAGPCSALCLRHDRGLLLSTTGWDLGIRCWDIHSGACVRTFWGHYATITCLHSHQERLVSGAGDGMVKVWSLKSGECLRTLMHGSRVWAVRMDGTHVVSGGHRGLVKVWSAETGALIKTLERHQGPVLCLSFDQWHLVTGSSDGYALGWSMVGKFRRCLIAFFHPKEVLSLEFLYLRVISGCADGHVRIFSFLTGTCLRVLQPSSSGDPVSALYVAGNRVVTNSPGRLLLLQFQAVVWDYSLPADREEVKKEKKSQKGKGQGSSAEQQRAQDKSPRSRQPPKSHGKSKGAEAEEGPAPPAPEEAEAALEHELPQTDPSLPMSPDRFLLTISSLQSSCTPAPASPSPELSAKAGEAQQRRPGKVPMSKTPLQQREEQAARLQRARLHGPSLTVTRISTPFETKTLRLRLKNSLHGPAVKSSIPAPRVVRPKFCGSLGERKTPSGRGKDTPGPKDGDQLIDLCTISASLELVQPTPGRAAWRNEAPRRIKPFCAPSSRRDSGFRLLTAEQEDSSDDIEDVSLFDADDDASRRSKKSKIRHPVASFFHLFFRVSAIVVYLLCELLTSSFIACMVTIILLLSCDFWAVKNVTGRLMVGLRWWNQVDDDGRSHWVFEARKVSAQGGKTSSEAESRIFWLGLISCPMIWVIFAFSALFSFKVKWLAVVAMGVVLQGANLYGYIRCKVGSRKNLTSMATNYLGKQFLRQGCAQGFGLTRTGLDGDGDGDFTWIPLHSRLPEQILWGSAVAGGSLEFWGVEPSPGTHSVRQMGSFLKEILELTEQDASDQLTGTEKSCTNIFEGPSSGDVLPSPNVGLPSALVPREPPGPAYVTHTGPLVRLLLVREGLGRAVRSGPAGPAPPRPRTERISERGPERIPERTEGTERSPERISDGTERIPERTERGPERGPAASREDSTGIPKAPALAPPGVRHRIVFARKLPRGEQACSSRRE</sequence>
<dbReference type="SMART" id="SM00320">
    <property type="entry name" value="WD40"/>
    <property type="match status" value="5"/>
</dbReference>
<feature type="transmembrane region" description="Helical" evidence="10">
    <location>
        <begin position="852"/>
        <end position="871"/>
    </location>
</feature>
<dbReference type="Gene3D" id="1.20.1280.50">
    <property type="match status" value="1"/>
</dbReference>
<dbReference type="GO" id="GO:0016020">
    <property type="term" value="C:membrane"/>
    <property type="evidence" value="ECO:0007669"/>
    <property type="project" value="UniProtKB-SubCell"/>
</dbReference>
<evidence type="ECO:0000256" key="2">
    <source>
        <dbReference type="ARBA" id="ARBA00005467"/>
    </source>
</evidence>
<dbReference type="Pfam" id="PF05832">
    <property type="entry name" value="DUF846"/>
    <property type="match status" value="1"/>
</dbReference>
<keyword evidence="3 8" id="KW-0853">WD repeat</keyword>
<feature type="transmembrane region" description="Helical" evidence="10">
    <location>
        <begin position="758"/>
        <end position="778"/>
    </location>
</feature>
<dbReference type="InterPro" id="IPR015943">
    <property type="entry name" value="WD40/YVTN_repeat-like_dom_sf"/>
</dbReference>
<dbReference type="InterPro" id="IPR001680">
    <property type="entry name" value="WD40_rpt"/>
</dbReference>
<keyword evidence="7 10" id="KW-0472">Membrane</keyword>
<dbReference type="PANTHER" id="PTHR19872">
    <property type="entry name" value="UBIQUITIN LIGASE SPECIFICITY FACTOR/HREP PROTEIN"/>
    <property type="match status" value="1"/>
</dbReference>
<feature type="compositionally biased region" description="Low complexity" evidence="9">
    <location>
        <begin position="529"/>
        <end position="546"/>
    </location>
</feature>
<feature type="repeat" description="WD" evidence="8">
    <location>
        <begin position="235"/>
        <end position="274"/>
    </location>
</feature>
<dbReference type="PANTHER" id="PTHR19872:SF7">
    <property type="entry name" value="F-BOX AND WD REPEAT DOMAIN CONTAINING PROTEIN 10B-RELATED"/>
    <property type="match status" value="1"/>
</dbReference>
<feature type="region of interest" description="Disordered" evidence="9">
    <location>
        <begin position="529"/>
        <end position="564"/>
    </location>
</feature>
<keyword evidence="6 10" id="KW-1133">Transmembrane helix</keyword>
<feature type="region of interest" description="Disordered" evidence="9">
    <location>
        <begin position="441"/>
        <end position="500"/>
    </location>
</feature>
<comment type="similarity">
    <text evidence="2">Belongs to the TVP23 family.</text>
</comment>
<gene>
    <name evidence="11" type="ORF">DUI87_28476</name>
</gene>
<evidence type="ECO:0000313" key="11">
    <source>
        <dbReference type="EMBL" id="RMB95034.1"/>
    </source>
</evidence>
<dbReference type="Proteomes" id="UP000269221">
    <property type="component" value="Unassembled WGS sequence"/>
</dbReference>
<evidence type="ECO:0000313" key="12">
    <source>
        <dbReference type="Proteomes" id="UP000269221"/>
    </source>
</evidence>
<dbReference type="PROSITE" id="PS50294">
    <property type="entry name" value="WD_REPEATS_REGION"/>
    <property type="match status" value="1"/>
</dbReference>
<feature type="transmembrane region" description="Helical" evidence="10">
    <location>
        <begin position="825"/>
        <end position="846"/>
    </location>
</feature>
<evidence type="ECO:0000256" key="9">
    <source>
        <dbReference type="SAM" id="MobiDB-lite"/>
    </source>
</evidence>
<dbReference type="EMBL" id="QRBI01000190">
    <property type="protein sequence ID" value="RMB95034.1"/>
    <property type="molecule type" value="Genomic_DNA"/>
</dbReference>
<evidence type="ECO:0000256" key="1">
    <source>
        <dbReference type="ARBA" id="ARBA00004141"/>
    </source>
</evidence>
<evidence type="ECO:0000256" key="6">
    <source>
        <dbReference type="ARBA" id="ARBA00022989"/>
    </source>
</evidence>
<evidence type="ECO:0000256" key="8">
    <source>
        <dbReference type="PROSITE-ProRule" id="PRU00221"/>
    </source>
</evidence>
<dbReference type="Pfam" id="PF00400">
    <property type="entry name" value="WD40"/>
    <property type="match status" value="3"/>
</dbReference>
<reference evidence="11 12" key="1">
    <citation type="submission" date="2018-07" db="EMBL/GenBank/DDBJ databases">
        <title>A high quality draft genome assembly of the barn swallow (H. rustica rustica).</title>
        <authorList>
            <person name="Formenti G."/>
            <person name="Chiara M."/>
            <person name="Poveda L."/>
            <person name="Francoijs K.-J."/>
            <person name="Bonisoli-Alquati A."/>
            <person name="Canova L."/>
            <person name="Gianfranceschi L."/>
            <person name="Horner D.S."/>
            <person name="Saino N."/>
        </authorList>
    </citation>
    <scope>NUCLEOTIDE SEQUENCE [LARGE SCALE GENOMIC DNA]</scope>
    <source>
        <strain evidence="11">Chelidonia</strain>
        <tissue evidence="11">Blood</tissue>
    </source>
</reference>
<dbReference type="STRING" id="333673.A0A3M0J2B7"/>
<feature type="compositionally biased region" description="Basic and acidic residues" evidence="9">
    <location>
        <begin position="1051"/>
        <end position="1104"/>
    </location>
</feature>
<dbReference type="AlphaFoldDB" id="A0A3M0J2B7"/>
<dbReference type="OrthoDB" id="674604at2759"/>
<evidence type="ECO:0000256" key="10">
    <source>
        <dbReference type="SAM" id="Phobius"/>
    </source>
</evidence>
<feature type="compositionally biased region" description="Basic and acidic residues" evidence="9">
    <location>
        <begin position="630"/>
        <end position="649"/>
    </location>
</feature>